<dbReference type="EMBL" id="JAKZGP010000005">
    <property type="protein sequence ID" value="MCH7408535.1"/>
    <property type="molecule type" value="Genomic_DNA"/>
</dbReference>
<proteinExistence type="predicted"/>
<gene>
    <name evidence="3" type="ORF">MM239_03950</name>
</gene>
<evidence type="ECO:0000256" key="2">
    <source>
        <dbReference type="SAM" id="MobiDB-lite"/>
    </source>
</evidence>
<feature type="region of interest" description="Disordered" evidence="2">
    <location>
        <begin position="1"/>
        <end position="55"/>
    </location>
</feature>
<evidence type="ECO:0000256" key="1">
    <source>
        <dbReference type="SAM" id="Coils"/>
    </source>
</evidence>
<dbReference type="RefSeq" id="WP_241346771.1">
    <property type="nucleotide sequence ID" value="NZ_JAKZGP010000005.1"/>
</dbReference>
<keyword evidence="4" id="KW-1185">Reference proteome</keyword>
<organism evidence="3 4">
    <name type="scientific">Belliella filtrata</name>
    <dbReference type="NCBI Taxonomy" id="2923435"/>
    <lineage>
        <taxon>Bacteria</taxon>
        <taxon>Pseudomonadati</taxon>
        <taxon>Bacteroidota</taxon>
        <taxon>Cytophagia</taxon>
        <taxon>Cytophagales</taxon>
        <taxon>Cyclobacteriaceae</taxon>
        <taxon>Belliella</taxon>
    </lineage>
</organism>
<keyword evidence="1" id="KW-0175">Coiled coil</keyword>
<feature type="compositionally biased region" description="Basic and acidic residues" evidence="2">
    <location>
        <begin position="1"/>
        <end position="13"/>
    </location>
</feature>
<evidence type="ECO:0000313" key="4">
    <source>
        <dbReference type="Proteomes" id="UP001165489"/>
    </source>
</evidence>
<comment type="caution">
    <text evidence="3">The sequence shown here is derived from an EMBL/GenBank/DDBJ whole genome shotgun (WGS) entry which is preliminary data.</text>
</comment>
<accession>A0ABS9UXU2</accession>
<sequence length="617" mass="72353">MSTDKEMSEEDKVTQAAEIEGVTGKSETNEPQNLDETTEEDHHDENEEETLDYSSMSKEELLASIKSIMSSPNFIKSDSKVNDLKLHYDEFFNKEKDAALQEFIKTGGVEDDFEYRRSNEDSNFYALVHDFKVRRAEFFKDQEKQKEKNLFAKNAILDKLRDLVDGEETTLSINAIKQIQEEWKSIGQVPAAQNKSLWASYNALMDRFYDNRSIYFELKELDRKKNLEQKIEVCEKAEALIKLDNLADAIKSLNDLHEEFKHIGPVPREDQESLWNRFKTASDTVYGRRKEYFESQKEVYLQNLELKKQLITKLEPYKQFSASKIKDWNSKTKEVLAIQKEWEAVGPIPKEEGREVNKDFWGAFKQFFHNKNLFFKELDEIRAKNKEKAEELIIKAEKLIESTNWQETANKMISLQQEWKTLGPTPEKFRDQLYTKFKKACDTFFDNRRAANKAVNKEFEVNLTTKEALCVKIKEEAKSADKSEENLEKMIHEFNAIGFVPRKNMKDIMAKFNDAVDFYVKELGIEGGNKDEFLFRLNLNKLQSDPNANRTLNKKEHGIRKQISDLENNITLWKNNLEFFAESKTADKLKDQFDDKIRKAEAEIDKLKKKLSIIREF</sequence>
<dbReference type="InterPro" id="IPR007139">
    <property type="entry name" value="DUF349"/>
</dbReference>
<name>A0ABS9UXU2_9BACT</name>
<reference evidence="3" key="1">
    <citation type="submission" date="2022-03" db="EMBL/GenBank/DDBJ databases">
        <title>De novo assembled genomes of Belliella spp. (Cyclobacteriaceae) strains.</title>
        <authorList>
            <person name="Szabo A."/>
            <person name="Korponai K."/>
            <person name="Felfoldi T."/>
        </authorList>
    </citation>
    <scope>NUCLEOTIDE SEQUENCE</scope>
    <source>
        <strain evidence="3">DSM 111904</strain>
    </source>
</reference>
<protein>
    <submittedName>
        <fullName evidence="3">DUF349 domain-containing protein</fullName>
    </submittedName>
</protein>
<evidence type="ECO:0000313" key="3">
    <source>
        <dbReference type="EMBL" id="MCH7408535.1"/>
    </source>
</evidence>
<dbReference type="Pfam" id="PF03993">
    <property type="entry name" value="DUF349"/>
    <property type="match status" value="5"/>
</dbReference>
<feature type="coiled-coil region" evidence="1">
    <location>
        <begin position="549"/>
        <end position="617"/>
    </location>
</feature>
<dbReference type="Proteomes" id="UP001165489">
    <property type="component" value="Unassembled WGS sequence"/>
</dbReference>